<dbReference type="GO" id="GO:0003677">
    <property type="term" value="F:DNA binding"/>
    <property type="evidence" value="ECO:0007669"/>
    <property type="project" value="UniProtKB-UniRule"/>
</dbReference>
<reference evidence="9 10" key="1">
    <citation type="journal article" date="2016" name="Nat. Commun.">
        <title>Thousands of microbial genomes shed light on interconnected biogeochemical processes in an aquifer system.</title>
        <authorList>
            <person name="Anantharaman K."/>
            <person name="Brown C.T."/>
            <person name="Hug L.A."/>
            <person name="Sharon I."/>
            <person name="Castelle C.J."/>
            <person name="Probst A.J."/>
            <person name="Thomas B.C."/>
            <person name="Singh A."/>
            <person name="Wilkins M.J."/>
            <person name="Karaoz U."/>
            <person name="Brodie E.L."/>
            <person name="Williams K.H."/>
            <person name="Hubbard S.S."/>
            <person name="Banfield J.F."/>
        </authorList>
    </citation>
    <scope>NUCLEOTIDE SEQUENCE [LARGE SCALE GENOMIC DNA]</scope>
</reference>
<gene>
    <name evidence="7" type="primary">recR</name>
    <name evidence="9" type="ORF">A2744_03240</name>
</gene>
<evidence type="ECO:0000256" key="3">
    <source>
        <dbReference type="ARBA" id="ARBA00022771"/>
    </source>
</evidence>
<evidence type="ECO:0000313" key="9">
    <source>
        <dbReference type="EMBL" id="OGY46441.1"/>
    </source>
</evidence>
<evidence type="ECO:0000256" key="2">
    <source>
        <dbReference type="ARBA" id="ARBA00022763"/>
    </source>
</evidence>
<dbReference type="Gene3D" id="3.40.1360.10">
    <property type="match status" value="1"/>
</dbReference>
<dbReference type="HAMAP" id="MF_00017">
    <property type="entry name" value="RecR"/>
    <property type="match status" value="1"/>
</dbReference>
<dbReference type="Pfam" id="PF21175">
    <property type="entry name" value="RecR_C"/>
    <property type="match status" value="1"/>
</dbReference>
<dbReference type="PANTHER" id="PTHR30446:SF0">
    <property type="entry name" value="RECOMBINATION PROTEIN RECR"/>
    <property type="match status" value="1"/>
</dbReference>
<dbReference type="Pfam" id="PF02132">
    <property type="entry name" value="RecR_ZnF"/>
    <property type="match status" value="1"/>
</dbReference>
<keyword evidence="1 7" id="KW-0479">Metal-binding</keyword>
<keyword evidence="5 7" id="KW-0233">DNA recombination</keyword>
<sequence length="200" mass="22213">MRNYPPSIQKLINQFIQLPGIGPKTAERLVFSLLYQPQSFLTEFGTSLAQLKDKILRCGQCQNFSETDPCEICANPQRNKKVVCVVGRPQDMVALEKIGEYEGVYHILGGVIDPLEGVTPDKLTIKVLLERIKANNVSEIILGLNPDMPGETTMIYLTKLLKQLTGLKLTRLARGLPVGSDLEYADEVTLSSALKGRREL</sequence>
<comment type="function">
    <text evidence="7">May play a role in DNA repair. It seems to be involved in an RecBC-independent recombinational process of DNA repair. It may act with RecF and RecO.</text>
</comment>
<evidence type="ECO:0000259" key="8">
    <source>
        <dbReference type="PROSITE" id="PS50880"/>
    </source>
</evidence>
<dbReference type="AlphaFoldDB" id="A0A1G1Y2H3"/>
<keyword evidence="4 7" id="KW-0862">Zinc</keyword>
<dbReference type="NCBIfam" id="TIGR00615">
    <property type="entry name" value="recR"/>
    <property type="match status" value="1"/>
</dbReference>
<dbReference type="GO" id="GO:0006310">
    <property type="term" value="P:DNA recombination"/>
    <property type="evidence" value="ECO:0007669"/>
    <property type="project" value="UniProtKB-UniRule"/>
</dbReference>
<dbReference type="InterPro" id="IPR034137">
    <property type="entry name" value="TOPRIM_RecR"/>
</dbReference>
<proteinExistence type="inferred from homology"/>
<dbReference type="GO" id="GO:0006281">
    <property type="term" value="P:DNA repair"/>
    <property type="evidence" value="ECO:0007669"/>
    <property type="project" value="UniProtKB-UniRule"/>
</dbReference>
<dbReference type="InterPro" id="IPR015967">
    <property type="entry name" value="Rcmb_RecR_Znf"/>
</dbReference>
<dbReference type="Pfam" id="PF13662">
    <property type="entry name" value="Toprim_4"/>
    <property type="match status" value="1"/>
</dbReference>
<dbReference type="Proteomes" id="UP000178240">
    <property type="component" value="Unassembled WGS sequence"/>
</dbReference>
<organism evidence="9 10">
    <name type="scientific">Candidatus Buchananbacteria bacterium RIFCSPHIGHO2_01_FULL_44_11</name>
    <dbReference type="NCBI Taxonomy" id="1797535"/>
    <lineage>
        <taxon>Bacteria</taxon>
        <taxon>Candidatus Buchananiibacteriota</taxon>
    </lineage>
</organism>
<dbReference type="PANTHER" id="PTHR30446">
    <property type="entry name" value="RECOMBINATION PROTEIN RECR"/>
    <property type="match status" value="1"/>
</dbReference>
<dbReference type="Gene3D" id="3.30.60.80">
    <property type="match status" value="1"/>
</dbReference>
<evidence type="ECO:0000256" key="1">
    <source>
        <dbReference type="ARBA" id="ARBA00022723"/>
    </source>
</evidence>
<evidence type="ECO:0000256" key="7">
    <source>
        <dbReference type="HAMAP-Rule" id="MF_00017"/>
    </source>
</evidence>
<dbReference type="GO" id="GO:0008270">
    <property type="term" value="F:zinc ion binding"/>
    <property type="evidence" value="ECO:0007669"/>
    <property type="project" value="UniProtKB-KW"/>
</dbReference>
<name>A0A1G1Y2H3_9BACT</name>
<dbReference type="STRING" id="1797535.A2744_03240"/>
<dbReference type="Pfam" id="PF21176">
    <property type="entry name" value="RecR_HhH"/>
    <property type="match status" value="1"/>
</dbReference>
<keyword evidence="2 7" id="KW-0227">DNA damage</keyword>
<dbReference type="SMART" id="SM00493">
    <property type="entry name" value="TOPRIM"/>
    <property type="match status" value="1"/>
</dbReference>
<keyword evidence="6 7" id="KW-0234">DNA repair</keyword>
<evidence type="ECO:0000256" key="6">
    <source>
        <dbReference type="ARBA" id="ARBA00023204"/>
    </source>
</evidence>
<feature type="domain" description="Toprim" evidence="8">
    <location>
        <begin position="81"/>
        <end position="177"/>
    </location>
</feature>
<feature type="zinc finger region" description="C4-type" evidence="7">
    <location>
        <begin position="58"/>
        <end position="73"/>
    </location>
</feature>
<dbReference type="InterPro" id="IPR000093">
    <property type="entry name" value="DNA_Rcmb_RecR"/>
</dbReference>
<dbReference type="Gene3D" id="6.10.250.240">
    <property type="match status" value="1"/>
</dbReference>
<dbReference type="Gene3D" id="1.10.8.420">
    <property type="entry name" value="RecR Domain 1"/>
    <property type="match status" value="1"/>
</dbReference>
<dbReference type="SUPFAM" id="SSF111304">
    <property type="entry name" value="Recombination protein RecR"/>
    <property type="match status" value="1"/>
</dbReference>
<dbReference type="PROSITE" id="PS01300">
    <property type="entry name" value="RECR"/>
    <property type="match status" value="1"/>
</dbReference>
<protein>
    <recommendedName>
        <fullName evidence="7">Recombination protein RecR</fullName>
    </recommendedName>
</protein>
<dbReference type="InterPro" id="IPR006171">
    <property type="entry name" value="TOPRIM_dom"/>
</dbReference>
<dbReference type="PROSITE" id="PS50880">
    <property type="entry name" value="TOPRIM"/>
    <property type="match status" value="1"/>
</dbReference>
<evidence type="ECO:0000256" key="5">
    <source>
        <dbReference type="ARBA" id="ARBA00023172"/>
    </source>
</evidence>
<dbReference type="CDD" id="cd01025">
    <property type="entry name" value="TOPRIM_recR"/>
    <property type="match status" value="1"/>
</dbReference>
<dbReference type="EMBL" id="MHIE01000003">
    <property type="protein sequence ID" value="OGY46441.1"/>
    <property type="molecule type" value="Genomic_DNA"/>
</dbReference>
<accession>A0A1G1Y2H3</accession>
<comment type="similarity">
    <text evidence="7">Belongs to the RecR family.</text>
</comment>
<evidence type="ECO:0000313" key="10">
    <source>
        <dbReference type="Proteomes" id="UP000178240"/>
    </source>
</evidence>
<keyword evidence="3 7" id="KW-0863">Zinc-finger</keyword>
<dbReference type="InterPro" id="IPR023627">
    <property type="entry name" value="Rcmb_RecR"/>
</dbReference>
<evidence type="ECO:0000256" key="4">
    <source>
        <dbReference type="ARBA" id="ARBA00022833"/>
    </source>
</evidence>
<comment type="caution">
    <text evidence="9">The sequence shown here is derived from an EMBL/GenBank/DDBJ whole genome shotgun (WGS) entry which is preliminary data.</text>
</comment>